<dbReference type="SUPFAM" id="SSF50978">
    <property type="entry name" value="WD40 repeat-like"/>
    <property type="match status" value="1"/>
</dbReference>
<evidence type="ECO:0008006" key="12">
    <source>
        <dbReference type="Google" id="ProtNLM"/>
    </source>
</evidence>
<dbReference type="GO" id="GO:0030686">
    <property type="term" value="C:90S preribosome"/>
    <property type="evidence" value="ECO:0007669"/>
    <property type="project" value="TreeGrafter"/>
</dbReference>
<comment type="subcellular location">
    <subcellularLocation>
        <location evidence="1">Nucleus</location>
        <location evidence="1">Nucleolus</location>
    </subcellularLocation>
</comment>
<evidence type="ECO:0000313" key="10">
    <source>
        <dbReference type="EMBL" id="KAK6188249.1"/>
    </source>
</evidence>
<dbReference type="InterPro" id="IPR040382">
    <property type="entry name" value="NOL10/Enp2"/>
</dbReference>
<dbReference type="PANTHER" id="PTHR14927:SF0">
    <property type="entry name" value="NUCLEOLAR PROTEIN 10"/>
    <property type="match status" value="1"/>
</dbReference>
<dbReference type="PANTHER" id="PTHR14927">
    <property type="entry name" value="NUCLEOLAR PROTEIN 10"/>
    <property type="match status" value="1"/>
</dbReference>
<proteinExistence type="inferred from homology"/>
<dbReference type="InterPro" id="IPR012580">
    <property type="entry name" value="NUC153"/>
</dbReference>
<evidence type="ECO:0000256" key="2">
    <source>
        <dbReference type="ARBA" id="ARBA00005264"/>
    </source>
</evidence>
<feature type="domain" description="Nucleolar protein 10-like second" evidence="8">
    <location>
        <begin position="367"/>
        <end position="414"/>
    </location>
</feature>
<keyword evidence="5" id="KW-0539">Nucleus</keyword>
<dbReference type="Pfam" id="PF23098">
    <property type="entry name" value="Beta-prop_NOL10_N"/>
    <property type="match status" value="1"/>
</dbReference>
<dbReference type="InterPro" id="IPR015943">
    <property type="entry name" value="WD40/YVTN_repeat-like_dom_sf"/>
</dbReference>
<evidence type="ECO:0000259" key="8">
    <source>
        <dbReference type="Pfam" id="PF23097"/>
    </source>
</evidence>
<dbReference type="Gene3D" id="2.130.10.10">
    <property type="entry name" value="YVTN repeat-like/Quinoprotein amine dehydrogenase"/>
    <property type="match status" value="1"/>
</dbReference>
<dbReference type="InterPro" id="IPR056550">
    <property type="entry name" value="NOL10_2nd"/>
</dbReference>
<keyword evidence="11" id="KW-1185">Reference proteome</keyword>
<dbReference type="AlphaFoldDB" id="A0AAN8JY63"/>
<evidence type="ECO:0000256" key="6">
    <source>
        <dbReference type="SAM" id="MobiDB-lite"/>
    </source>
</evidence>
<dbReference type="EMBL" id="JAZGQO010000003">
    <property type="protein sequence ID" value="KAK6188249.1"/>
    <property type="molecule type" value="Genomic_DNA"/>
</dbReference>
<feature type="compositionally biased region" description="Basic and acidic residues" evidence="6">
    <location>
        <begin position="509"/>
        <end position="524"/>
    </location>
</feature>
<comment type="caution">
    <text evidence="10">The sequence shown here is derived from an EMBL/GenBank/DDBJ whole genome shotgun (WGS) entry which is preliminary data.</text>
</comment>
<protein>
    <recommendedName>
        <fullName evidence="12">Nucleolar protein 10</fullName>
    </recommendedName>
</protein>
<evidence type="ECO:0000313" key="11">
    <source>
        <dbReference type="Proteomes" id="UP001347796"/>
    </source>
</evidence>
<name>A0AAN8JY63_PATCE</name>
<keyword evidence="3" id="KW-0853">WD repeat</keyword>
<keyword evidence="4" id="KW-0677">Repeat</keyword>
<evidence type="ECO:0000256" key="5">
    <source>
        <dbReference type="ARBA" id="ARBA00023242"/>
    </source>
</evidence>
<evidence type="ECO:0000259" key="7">
    <source>
        <dbReference type="Pfam" id="PF08159"/>
    </source>
</evidence>
<dbReference type="GO" id="GO:0000462">
    <property type="term" value="P:maturation of SSU-rRNA from tricistronic rRNA transcript (SSU-rRNA, 5.8S rRNA, LSU-rRNA)"/>
    <property type="evidence" value="ECO:0007669"/>
    <property type="project" value="TreeGrafter"/>
</dbReference>
<dbReference type="FunFam" id="2.130.10.10:FF:001909">
    <property type="entry name" value="WD repeat, SAM and U-box domain-containing protein"/>
    <property type="match status" value="1"/>
</dbReference>
<dbReference type="GO" id="GO:0032040">
    <property type="term" value="C:small-subunit processome"/>
    <property type="evidence" value="ECO:0007669"/>
    <property type="project" value="TreeGrafter"/>
</dbReference>
<reference evidence="10 11" key="1">
    <citation type="submission" date="2024-01" db="EMBL/GenBank/DDBJ databases">
        <title>The genome of the rayed Mediterranean limpet Patella caerulea (Linnaeus, 1758).</title>
        <authorList>
            <person name="Anh-Thu Weber A."/>
            <person name="Halstead-Nussloch G."/>
        </authorList>
    </citation>
    <scope>NUCLEOTIDE SEQUENCE [LARGE SCALE GENOMIC DNA]</scope>
    <source>
        <strain evidence="10">AATW-2023a</strain>
        <tissue evidence="10">Whole specimen</tissue>
    </source>
</reference>
<feature type="compositionally biased region" description="Polar residues" evidence="6">
    <location>
        <begin position="620"/>
        <end position="633"/>
    </location>
</feature>
<feature type="compositionally biased region" description="Basic and acidic residues" evidence="6">
    <location>
        <begin position="643"/>
        <end position="666"/>
    </location>
</feature>
<gene>
    <name evidence="10" type="ORF">SNE40_004471</name>
</gene>
<dbReference type="Pfam" id="PF23097">
    <property type="entry name" value="NOL10_2nd"/>
    <property type="match status" value="1"/>
</dbReference>
<feature type="region of interest" description="Disordered" evidence="6">
    <location>
        <begin position="509"/>
        <end position="689"/>
    </location>
</feature>
<evidence type="ECO:0000259" key="9">
    <source>
        <dbReference type="Pfam" id="PF23098"/>
    </source>
</evidence>
<accession>A0AAN8JY63</accession>
<feature type="compositionally biased region" description="Basic and acidic residues" evidence="6">
    <location>
        <begin position="547"/>
        <end position="619"/>
    </location>
</feature>
<feature type="domain" description="Nucleolar protein 10-like N-terminal" evidence="9">
    <location>
        <begin position="1"/>
        <end position="363"/>
    </location>
</feature>
<feature type="domain" description="NUC153" evidence="7">
    <location>
        <begin position="477"/>
        <end position="503"/>
    </location>
</feature>
<sequence length="689" mass="80643">MQVSNPNDVKIYNLSAGKSLPEWLSERKMRKLKKDNIEFQRKIELIQDFDMPTVCHRVKVSKDGQYICAVGTYKPRVKCYEVHQLSLKFERGLDANVTQFIILSDDYSKMVFLHDDRYLEIHAQGGRYYRTRIPKFGRDLDFHYPTCDLYVVGVSDEIYRLNLEQGRFLAPLKTNATELSCCQFNPSHYLFACGTKQGTVECWDPRSRTRAGILDIYKGSHSSEFTESPEVTALKFRDALTMGVGTQTGHVLLYDMRSNKPLLIKDHQYELPIKNIEFHNQLDLVLSMDTKILKLWHRDTGKPYTAIEPGIGLNDLSLYPDSGLMFIANEAPKIHTYFIPSLGPAPRWCSFLDNLTEELEESESLVVYDDYKFVSRQELDDMGLTHLIGSNLVKAYMHGFFMDLRFYQKAKALSQPFAYDDYKKTKIKEKIDSERKNRVQIKKLPQVNRELAEKFITEGENQIKDNKGKTVPNIMKDERFSALFIDPDYQIDKSAQEYRLVNPLITKLDKSRQKKQAEQKRIADQFDEVEEEREGRPSEDESSSSSEDERVAHREMKKQYRQMKTQERREKKVEELEEAVSRPKFYEIKDESRGYKVQLSKEEKQKKKEMKKSLAERLESQNNMEEASGSRSLGNMEMTFKLKKNEKQQWQEKAQKNHMDERKELGRSATEITGGFKKKPKFWNNKRVQ</sequence>
<organism evidence="10 11">
    <name type="scientific">Patella caerulea</name>
    <name type="common">Rayed Mediterranean limpet</name>
    <dbReference type="NCBI Taxonomy" id="87958"/>
    <lineage>
        <taxon>Eukaryota</taxon>
        <taxon>Metazoa</taxon>
        <taxon>Spiralia</taxon>
        <taxon>Lophotrochozoa</taxon>
        <taxon>Mollusca</taxon>
        <taxon>Gastropoda</taxon>
        <taxon>Patellogastropoda</taxon>
        <taxon>Patelloidea</taxon>
        <taxon>Patellidae</taxon>
        <taxon>Patella</taxon>
    </lineage>
</organism>
<dbReference type="InterPro" id="IPR036322">
    <property type="entry name" value="WD40_repeat_dom_sf"/>
</dbReference>
<dbReference type="InterPro" id="IPR056551">
    <property type="entry name" value="Beta-prop_NOL10_N"/>
</dbReference>
<dbReference type="Pfam" id="PF08159">
    <property type="entry name" value="NUC153"/>
    <property type="match status" value="1"/>
</dbReference>
<evidence type="ECO:0000256" key="1">
    <source>
        <dbReference type="ARBA" id="ARBA00004604"/>
    </source>
</evidence>
<evidence type="ECO:0000256" key="4">
    <source>
        <dbReference type="ARBA" id="ARBA00022737"/>
    </source>
</evidence>
<comment type="similarity">
    <text evidence="2">Belongs to the WD repeat NOL10/ENP2 family.</text>
</comment>
<dbReference type="Proteomes" id="UP001347796">
    <property type="component" value="Unassembled WGS sequence"/>
</dbReference>
<evidence type="ECO:0000256" key="3">
    <source>
        <dbReference type="ARBA" id="ARBA00022574"/>
    </source>
</evidence>